<organism evidence="8 9">
    <name type="scientific">Patiria miniata</name>
    <name type="common">Bat star</name>
    <name type="synonym">Asterina miniata</name>
    <dbReference type="NCBI Taxonomy" id="46514"/>
    <lineage>
        <taxon>Eukaryota</taxon>
        <taxon>Metazoa</taxon>
        <taxon>Echinodermata</taxon>
        <taxon>Eleutherozoa</taxon>
        <taxon>Asterozoa</taxon>
        <taxon>Asteroidea</taxon>
        <taxon>Valvatacea</taxon>
        <taxon>Valvatida</taxon>
        <taxon>Asterinidae</taxon>
        <taxon>Patiria</taxon>
    </lineage>
</organism>
<dbReference type="Pfam" id="PF04505">
    <property type="entry name" value="CD225"/>
    <property type="match status" value="1"/>
</dbReference>
<dbReference type="InterPro" id="IPR007593">
    <property type="entry name" value="CD225/Dispanin_fam"/>
</dbReference>
<protein>
    <submittedName>
        <fullName evidence="8">Uncharacterized protein</fullName>
    </submittedName>
</protein>
<evidence type="ECO:0000256" key="5">
    <source>
        <dbReference type="ARBA" id="ARBA00023136"/>
    </source>
</evidence>
<feature type="compositionally biased region" description="Low complexity" evidence="6">
    <location>
        <begin position="58"/>
        <end position="82"/>
    </location>
</feature>
<comment type="similarity">
    <text evidence="2">Belongs to the CD225/Dispanin family.</text>
</comment>
<dbReference type="GO" id="GO:0016020">
    <property type="term" value="C:membrane"/>
    <property type="evidence" value="ECO:0007669"/>
    <property type="project" value="UniProtKB-SubCell"/>
</dbReference>
<dbReference type="OrthoDB" id="10503363at2759"/>
<evidence type="ECO:0000313" key="9">
    <source>
        <dbReference type="Proteomes" id="UP000887568"/>
    </source>
</evidence>
<keyword evidence="9" id="KW-1185">Reference proteome</keyword>
<feature type="transmembrane region" description="Helical" evidence="7">
    <location>
        <begin position="161"/>
        <end position="185"/>
    </location>
</feature>
<evidence type="ECO:0000256" key="2">
    <source>
        <dbReference type="ARBA" id="ARBA00006843"/>
    </source>
</evidence>
<proteinExistence type="inferred from homology"/>
<evidence type="ECO:0000256" key="3">
    <source>
        <dbReference type="ARBA" id="ARBA00022692"/>
    </source>
</evidence>
<dbReference type="Proteomes" id="UP000887568">
    <property type="component" value="Unplaced"/>
</dbReference>
<dbReference type="EnsemblMetazoa" id="XM_038197383.1">
    <property type="protein sequence ID" value="XP_038053311.1"/>
    <property type="gene ID" value="LOC119725803"/>
</dbReference>
<dbReference type="RefSeq" id="XP_038053311.1">
    <property type="nucleotide sequence ID" value="XM_038197383.1"/>
</dbReference>
<feature type="compositionally biased region" description="Basic and acidic residues" evidence="6">
    <location>
        <begin position="1"/>
        <end position="11"/>
    </location>
</feature>
<sequence length="186" mass="20583">MDNDNMRKDLLSNEVHYPNEDDPPPPYNPSVVGPGLAPPVDPHLYRPPSPGLASSTGYQQYPQQQYQQQQYPQQQYPHTQQPVSTSYPQAPQVVHHVTGSACPSEVFAREECFAECVRFWWCRPIGWLAKGELARARTLYLAGDYVEAQAAARCANVWSTVGLVTGLVVVAVVAVAIYLIVAFGIN</sequence>
<evidence type="ECO:0000313" key="8">
    <source>
        <dbReference type="EnsemblMetazoa" id="XP_038053311.1"/>
    </source>
</evidence>
<feature type="compositionally biased region" description="Pro residues" evidence="6">
    <location>
        <begin position="36"/>
        <end position="50"/>
    </location>
</feature>
<keyword evidence="4 7" id="KW-1133">Transmembrane helix</keyword>
<reference evidence="8" key="1">
    <citation type="submission" date="2022-11" db="UniProtKB">
        <authorList>
            <consortium name="EnsemblMetazoa"/>
        </authorList>
    </citation>
    <scope>IDENTIFICATION</scope>
</reference>
<evidence type="ECO:0000256" key="1">
    <source>
        <dbReference type="ARBA" id="ARBA00004370"/>
    </source>
</evidence>
<comment type="subcellular location">
    <subcellularLocation>
        <location evidence="1">Membrane</location>
    </subcellularLocation>
</comment>
<keyword evidence="3 7" id="KW-0812">Transmembrane</keyword>
<dbReference type="AlphaFoldDB" id="A0A913ZQG5"/>
<name>A0A913ZQG5_PATMI</name>
<accession>A0A913ZQG5</accession>
<keyword evidence="5 7" id="KW-0472">Membrane</keyword>
<evidence type="ECO:0000256" key="4">
    <source>
        <dbReference type="ARBA" id="ARBA00022989"/>
    </source>
</evidence>
<evidence type="ECO:0000256" key="7">
    <source>
        <dbReference type="SAM" id="Phobius"/>
    </source>
</evidence>
<evidence type="ECO:0000256" key="6">
    <source>
        <dbReference type="SAM" id="MobiDB-lite"/>
    </source>
</evidence>
<dbReference type="GeneID" id="119725803"/>
<dbReference type="OMA" id="ARCANVW"/>
<feature type="region of interest" description="Disordered" evidence="6">
    <location>
        <begin position="1"/>
        <end position="85"/>
    </location>
</feature>